<evidence type="ECO:0000256" key="1">
    <source>
        <dbReference type="SAM" id="MobiDB-lite"/>
    </source>
</evidence>
<dbReference type="GO" id="GO:0006285">
    <property type="term" value="P:base-excision repair, AP site formation"/>
    <property type="evidence" value="ECO:0007669"/>
    <property type="project" value="UniProtKB-ARBA"/>
</dbReference>
<dbReference type="InterPro" id="IPR011257">
    <property type="entry name" value="DNA_glycosylase"/>
</dbReference>
<evidence type="ECO:0000313" key="4">
    <source>
        <dbReference type="Proteomes" id="UP001222325"/>
    </source>
</evidence>
<feature type="region of interest" description="Disordered" evidence="1">
    <location>
        <begin position="1"/>
        <end position="57"/>
    </location>
</feature>
<dbReference type="InterPro" id="IPR023170">
    <property type="entry name" value="HhH_base_excis_C"/>
</dbReference>
<dbReference type="Proteomes" id="UP001222325">
    <property type="component" value="Unassembled WGS sequence"/>
</dbReference>
<sequence>MVESRKRSRSLSTSLRSSGTHSVASPVPTKAASKGNKRRKVEYTHSAPSNSGFFTTSRPTTTEAREVYALLCDAHGTPTAAAPEANVLEGLIATILSQSTSGVNSSRAKSGLDAAFGRNNFSAIAEAPLERIIDAIRCGGLAKKKAATIQKLLSAVNKRHGSYSLQSLAEGPRKTDAEVTTELVSYAGVGPKTAACVLSLCLSREAFAVDTHVWRLSKVLGWVPDTADRVRTQAHLEERLPAELKLGLHALMMRHGRTCTGCKKDGDGACILKTYRGVRDAALE</sequence>
<dbReference type="AlphaFoldDB" id="A0AAD6U0M9"/>
<keyword evidence="4" id="KW-1185">Reference proteome</keyword>
<dbReference type="EMBL" id="JARJCN010000047">
    <property type="protein sequence ID" value="KAJ7082041.1"/>
    <property type="molecule type" value="Genomic_DNA"/>
</dbReference>
<name>A0AAD6U0M9_9AGAR</name>
<feature type="domain" description="HhH-GPD" evidence="2">
    <location>
        <begin position="96"/>
        <end position="258"/>
    </location>
</feature>
<dbReference type="SMART" id="SM00478">
    <property type="entry name" value="ENDO3c"/>
    <property type="match status" value="1"/>
</dbReference>
<dbReference type="Gene3D" id="1.10.1670.10">
    <property type="entry name" value="Helix-hairpin-Helix base-excision DNA repair enzymes (C-terminal)"/>
    <property type="match status" value="1"/>
</dbReference>
<feature type="compositionally biased region" description="Polar residues" evidence="1">
    <location>
        <begin position="46"/>
        <end position="57"/>
    </location>
</feature>
<dbReference type="InterPro" id="IPR003265">
    <property type="entry name" value="HhH-GPD_domain"/>
</dbReference>
<organism evidence="3 4">
    <name type="scientific">Mycena belliarum</name>
    <dbReference type="NCBI Taxonomy" id="1033014"/>
    <lineage>
        <taxon>Eukaryota</taxon>
        <taxon>Fungi</taxon>
        <taxon>Dikarya</taxon>
        <taxon>Basidiomycota</taxon>
        <taxon>Agaricomycotina</taxon>
        <taxon>Agaricomycetes</taxon>
        <taxon>Agaricomycetidae</taxon>
        <taxon>Agaricales</taxon>
        <taxon>Marasmiineae</taxon>
        <taxon>Mycenaceae</taxon>
        <taxon>Mycena</taxon>
    </lineage>
</organism>
<comment type="caution">
    <text evidence="3">The sequence shown here is derived from an EMBL/GenBank/DDBJ whole genome shotgun (WGS) entry which is preliminary data.</text>
</comment>
<dbReference type="PANTHER" id="PTHR47203">
    <property type="match status" value="1"/>
</dbReference>
<dbReference type="Pfam" id="PF00730">
    <property type="entry name" value="HhH-GPD"/>
    <property type="match status" value="1"/>
</dbReference>
<dbReference type="GO" id="GO:0000702">
    <property type="term" value="F:oxidized base lesion DNA N-glycosylase activity"/>
    <property type="evidence" value="ECO:0007669"/>
    <property type="project" value="UniProtKB-ARBA"/>
</dbReference>
<evidence type="ECO:0000259" key="2">
    <source>
        <dbReference type="SMART" id="SM00478"/>
    </source>
</evidence>
<proteinExistence type="predicted"/>
<evidence type="ECO:0000313" key="3">
    <source>
        <dbReference type="EMBL" id="KAJ7082041.1"/>
    </source>
</evidence>
<gene>
    <name evidence="3" type="ORF">B0H15DRAFT_443654</name>
</gene>
<dbReference type="PANTHER" id="PTHR47203:SF1">
    <property type="entry name" value="HYPOTHETICAL BASE EXCISION DNA REPAIR PROTEIN (EUROFUNG)"/>
    <property type="match status" value="1"/>
</dbReference>
<dbReference type="SUPFAM" id="SSF48150">
    <property type="entry name" value="DNA-glycosylase"/>
    <property type="match status" value="1"/>
</dbReference>
<protein>
    <submittedName>
        <fullName evidence="3">DNA glycosylase</fullName>
    </submittedName>
</protein>
<accession>A0AAD6U0M9</accession>
<reference evidence="3" key="1">
    <citation type="submission" date="2023-03" db="EMBL/GenBank/DDBJ databases">
        <title>Massive genome expansion in bonnet fungi (Mycena s.s.) driven by repeated elements and novel gene families across ecological guilds.</title>
        <authorList>
            <consortium name="Lawrence Berkeley National Laboratory"/>
            <person name="Harder C.B."/>
            <person name="Miyauchi S."/>
            <person name="Viragh M."/>
            <person name="Kuo A."/>
            <person name="Thoen E."/>
            <person name="Andreopoulos B."/>
            <person name="Lu D."/>
            <person name="Skrede I."/>
            <person name="Drula E."/>
            <person name="Henrissat B."/>
            <person name="Morin E."/>
            <person name="Kohler A."/>
            <person name="Barry K."/>
            <person name="LaButti K."/>
            <person name="Morin E."/>
            <person name="Salamov A."/>
            <person name="Lipzen A."/>
            <person name="Mereny Z."/>
            <person name="Hegedus B."/>
            <person name="Baldrian P."/>
            <person name="Stursova M."/>
            <person name="Weitz H."/>
            <person name="Taylor A."/>
            <person name="Grigoriev I.V."/>
            <person name="Nagy L.G."/>
            <person name="Martin F."/>
            <person name="Kauserud H."/>
        </authorList>
    </citation>
    <scope>NUCLEOTIDE SEQUENCE</scope>
    <source>
        <strain evidence="3">CBHHK173m</strain>
    </source>
</reference>
<dbReference type="CDD" id="cd00056">
    <property type="entry name" value="ENDO3c"/>
    <property type="match status" value="1"/>
</dbReference>
<dbReference type="Gene3D" id="1.10.340.30">
    <property type="entry name" value="Hypothetical protein, domain 2"/>
    <property type="match status" value="1"/>
</dbReference>